<comment type="caution">
    <text evidence="4">The sequence shown here is derived from an EMBL/GenBank/DDBJ whole genome shotgun (WGS) entry which is preliminary data.</text>
</comment>
<dbReference type="GO" id="GO:0008270">
    <property type="term" value="F:zinc ion binding"/>
    <property type="evidence" value="ECO:0007669"/>
    <property type="project" value="InterPro"/>
</dbReference>
<dbReference type="GO" id="GO:0000981">
    <property type="term" value="F:DNA-binding transcription factor activity, RNA polymerase II-specific"/>
    <property type="evidence" value="ECO:0007669"/>
    <property type="project" value="InterPro"/>
</dbReference>
<dbReference type="PANTHER" id="PTHR37534">
    <property type="entry name" value="TRANSCRIPTIONAL ACTIVATOR PROTEIN UGA3"/>
    <property type="match status" value="1"/>
</dbReference>
<keyword evidence="2" id="KW-0539">Nucleus</keyword>
<dbReference type="AlphaFoldDB" id="A0A166ZNY1"/>
<dbReference type="CDD" id="cd00067">
    <property type="entry name" value="GAL4"/>
    <property type="match status" value="1"/>
</dbReference>
<dbReference type="EMBL" id="LFIW01002137">
    <property type="protein sequence ID" value="KZL79166.1"/>
    <property type="molecule type" value="Genomic_DNA"/>
</dbReference>
<dbReference type="Proteomes" id="UP000076584">
    <property type="component" value="Unassembled WGS sequence"/>
</dbReference>
<sequence length="504" mass="56721">MAPKPKRHCWECRRRCLVCDFTSPACRRCLLSGVECPGYGKVKPIRLKWLTPGRVLSQNRRGNTGMIVLPESSCADVGGKRPTTAGQMQEESIILSSHLSPRTYEYDLSEAAQYFNACIYRDLIPIHDLGGNPHIYPLSLEHLRMAAAAPDLLRYGMVCMVLSHRGSQTNDVQLSRLLVEKFYLYWGFAVRSLRENLDTPRSRTSDVFIAGVLTLMLTDIQQGTSLNWRNHLEAVRRLVALRGGFRVVSDSKRLRPILLVFWFVAAIGNTTCPATELAMTKLQVDVLGLLQDQYAGAVSPFQLCPLAIFAEIIRINHLRACATSFKAGKTDYLTKRAYDILQRVESFSPEEWAKSKPASENDWTLAGRVYQASVAVYCILSLQSLSIFPETPALRNQCFVNGKLLHDLLRKGFSSCTVKRFLVWSLVILGVEAVHDGNTVTRKFVSQQLQKLSHDLGTQVPLTAKIVLQSFWRSGETRWDLCFDKSYAFTTQVAVDTSQLMPFT</sequence>
<evidence type="ECO:0000259" key="3">
    <source>
        <dbReference type="PROSITE" id="PS50048"/>
    </source>
</evidence>
<dbReference type="InterPro" id="IPR021858">
    <property type="entry name" value="Fun_TF"/>
</dbReference>
<evidence type="ECO:0000256" key="1">
    <source>
        <dbReference type="ARBA" id="ARBA00004123"/>
    </source>
</evidence>
<dbReference type="GO" id="GO:0005634">
    <property type="term" value="C:nucleus"/>
    <property type="evidence" value="ECO:0007669"/>
    <property type="project" value="UniProtKB-SubCell"/>
</dbReference>
<evidence type="ECO:0000313" key="4">
    <source>
        <dbReference type="EMBL" id="KZL79166.1"/>
    </source>
</evidence>
<organism evidence="4 5">
    <name type="scientific">Colletotrichum incanum</name>
    <name type="common">Soybean anthracnose fungus</name>
    <dbReference type="NCBI Taxonomy" id="1573173"/>
    <lineage>
        <taxon>Eukaryota</taxon>
        <taxon>Fungi</taxon>
        <taxon>Dikarya</taxon>
        <taxon>Ascomycota</taxon>
        <taxon>Pezizomycotina</taxon>
        <taxon>Sordariomycetes</taxon>
        <taxon>Hypocreomycetidae</taxon>
        <taxon>Glomerellales</taxon>
        <taxon>Glomerellaceae</taxon>
        <taxon>Colletotrichum</taxon>
        <taxon>Colletotrichum spaethianum species complex</taxon>
    </lineage>
</organism>
<dbReference type="SUPFAM" id="SSF57701">
    <property type="entry name" value="Zn2/Cys6 DNA-binding domain"/>
    <property type="match status" value="1"/>
</dbReference>
<gene>
    <name evidence="4" type="ORF">CI238_09556</name>
</gene>
<keyword evidence="5" id="KW-1185">Reference proteome</keyword>
<dbReference type="PROSITE" id="PS50048">
    <property type="entry name" value="ZN2_CY6_FUNGAL_2"/>
    <property type="match status" value="1"/>
</dbReference>
<dbReference type="PANTHER" id="PTHR37534:SF48">
    <property type="entry name" value="FINGER DOMAIN PROTEIN, PUTATIVE-RELATED"/>
    <property type="match status" value="1"/>
</dbReference>
<dbReference type="InterPro" id="IPR001138">
    <property type="entry name" value="Zn2Cys6_DnaBD"/>
</dbReference>
<protein>
    <submittedName>
        <fullName evidence="4">C6 zinc finger domain-containing protein</fullName>
    </submittedName>
</protein>
<dbReference type="InterPro" id="IPR036864">
    <property type="entry name" value="Zn2-C6_fun-type_DNA-bd_sf"/>
</dbReference>
<evidence type="ECO:0000313" key="5">
    <source>
        <dbReference type="Proteomes" id="UP000076584"/>
    </source>
</evidence>
<proteinExistence type="predicted"/>
<reference evidence="4 5" key="1">
    <citation type="submission" date="2015-06" db="EMBL/GenBank/DDBJ databases">
        <title>Survival trade-offs in plant roots during colonization by closely related pathogenic and mutualistic fungi.</title>
        <authorList>
            <person name="Hacquard S."/>
            <person name="Kracher B."/>
            <person name="Hiruma K."/>
            <person name="Weinman A."/>
            <person name="Muench P."/>
            <person name="Garrido Oter R."/>
            <person name="Ver Loren van Themaat E."/>
            <person name="Dallerey J.-F."/>
            <person name="Damm U."/>
            <person name="Henrissat B."/>
            <person name="Lespinet O."/>
            <person name="Thon M."/>
            <person name="Kemen E."/>
            <person name="McHardy A.C."/>
            <person name="Schulze-Lefert P."/>
            <person name="O'Connell R.J."/>
        </authorList>
    </citation>
    <scope>NUCLEOTIDE SEQUENCE [LARGE SCALE GENOMIC DNA]</scope>
    <source>
        <strain evidence="4 5">MAFF 238704</strain>
    </source>
</reference>
<comment type="subcellular location">
    <subcellularLocation>
        <location evidence="1">Nucleus</location>
    </subcellularLocation>
</comment>
<dbReference type="Pfam" id="PF11951">
    <property type="entry name" value="Fungal_trans_2"/>
    <property type="match status" value="1"/>
</dbReference>
<dbReference type="SMART" id="SM00066">
    <property type="entry name" value="GAL4"/>
    <property type="match status" value="1"/>
</dbReference>
<dbReference type="GO" id="GO:0000976">
    <property type="term" value="F:transcription cis-regulatory region binding"/>
    <property type="evidence" value="ECO:0007669"/>
    <property type="project" value="TreeGrafter"/>
</dbReference>
<dbReference type="GO" id="GO:0045944">
    <property type="term" value="P:positive regulation of transcription by RNA polymerase II"/>
    <property type="evidence" value="ECO:0007669"/>
    <property type="project" value="TreeGrafter"/>
</dbReference>
<evidence type="ECO:0000256" key="2">
    <source>
        <dbReference type="ARBA" id="ARBA00023242"/>
    </source>
</evidence>
<name>A0A166ZNY1_COLIC</name>
<accession>A0A166ZNY1</accession>
<feature type="domain" description="Zn(2)-C6 fungal-type" evidence="3">
    <location>
        <begin position="8"/>
        <end position="36"/>
    </location>
</feature>